<organism evidence="1 2">
    <name type="scientific">Senna tora</name>
    <dbReference type="NCBI Taxonomy" id="362788"/>
    <lineage>
        <taxon>Eukaryota</taxon>
        <taxon>Viridiplantae</taxon>
        <taxon>Streptophyta</taxon>
        <taxon>Embryophyta</taxon>
        <taxon>Tracheophyta</taxon>
        <taxon>Spermatophyta</taxon>
        <taxon>Magnoliopsida</taxon>
        <taxon>eudicotyledons</taxon>
        <taxon>Gunneridae</taxon>
        <taxon>Pentapetalae</taxon>
        <taxon>rosids</taxon>
        <taxon>fabids</taxon>
        <taxon>Fabales</taxon>
        <taxon>Fabaceae</taxon>
        <taxon>Caesalpinioideae</taxon>
        <taxon>Cassia clade</taxon>
        <taxon>Senna</taxon>
    </lineage>
</organism>
<keyword evidence="2" id="KW-1185">Reference proteome</keyword>
<dbReference type="Proteomes" id="UP000634136">
    <property type="component" value="Unassembled WGS sequence"/>
</dbReference>
<accession>A0A834WFV3</accession>
<reference evidence="1" key="1">
    <citation type="submission" date="2020-09" db="EMBL/GenBank/DDBJ databases">
        <title>Genome-Enabled Discovery of Anthraquinone Biosynthesis in Senna tora.</title>
        <authorList>
            <person name="Kang S.-H."/>
            <person name="Pandey R.P."/>
            <person name="Lee C.-M."/>
            <person name="Sim J.-S."/>
            <person name="Jeong J.-T."/>
            <person name="Choi B.-S."/>
            <person name="Jung M."/>
            <person name="Ginzburg D."/>
            <person name="Zhao K."/>
            <person name="Won S.Y."/>
            <person name="Oh T.-J."/>
            <person name="Yu Y."/>
            <person name="Kim N.-H."/>
            <person name="Lee O.R."/>
            <person name="Lee T.-H."/>
            <person name="Bashyal P."/>
            <person name="Kim T.-S."/>
            <person name="Lee W.-H."/>
            <person name="Kawkins C."/>
            <person name="Kim C.-K."/>
            <person name="Kim J.S."/>
            <person name="Ahn B.O."/>
            <person name="Rhee S.Y."/>
            <person name="Sohng J.K."/>
        </authorList>
    </citation>
    <scope>NUCLEOTIDE SEQUENCE</scope>
    <source>
        <tissue evidence="1">Leaf</tissue>
    </source>
</reference>
<comment type="caution">
    <text evidence="1">The sequence shown here is derived from an EMBL/GenBank/DDBJ whole genome shotgun (WGS) entry which is preliminary data.</text>
</comment>
<evidence type="ECO:0000313" key="2">
    <source>
        <dbReference type="Proteomes" id="UP000634136"/>
    </source>
</evidence>
<evidence type="ECO:0000313" key="1">
    <source>
        <dbReference type="EMBL" id="KAF7821197.1"/>
    </source>
</evidence>
<proteinExistence type="predicted"/>
<sequence length="92" mass="10622">MVTSLRQGMTVYITVLGNVCCNERFYVTEILCRGIMARRGNRGMPNRIRSPASCSPRNLPPPSRAQIENSIARRTLFQEVRFEYKEGNEFCY</sequence>
<gene>
    <name evidence="1" type="ORF">G2W53_026652</name>
</gene>
<name>A0A834WFV3_9FABA</name>
<dbReference type="EMBL" id="JAAIUW010000008">
    <property type="protein sequence ID" value="KAF7821197.1"/>
    <property type="molecule type" value="Genomic_DNA"/>
</dbReference>
<dbReference type="AlphaFoldDB" id="A0A834WFV3"/>
<protein>
    <submittedName>
        <fullName evidence="1">Uncharacterized protein</fullName>
    </submittedName>
</protein>